<dbReference type="Gene3D" id="2.150.10.10">
    <property type="entry name" value="Serralysin-like metalloprotease, C-terminal"/>
    <property type="match status" value="1"/>
</dbReference>
<dbReference type="InterPro" id="IPR011049">
    <property type="entry name" value="Serralysin-like_metalloprot_C"/>
</dbReference>
<dbReference type="Proteomes" id="UP001597351">
    <property type="component" value="Unassembled WGS sequence"/>
</dbReference>
<feature type="signal peptide" evidence="1">
    <location>
        <begin position="1"/>
        <end position="35"/>
    </location>
</feature>
<accession>A0ABW4TIC0</accession>
<sequence>MTRTPLRVICGIAAALATTLATVIALVALGPAATADQPEGYGPIHPFDDSIMPDDGPQPKVTGHQALILRTTHGYRFISGAQGARLRIKVVGDRLRFRDTGLWSWKSLPDSCRKVRVSPGKAASCAIPDGASTDDPVLLEIRPRLGNDRVDGRGLPARFQMAVLSDAGRDTVFGGRGNDYLGGATDGDRLFGGAGKDWIRGGDGRDRINGGMHGDWLVGMAGKDRIKGGAGADRVFK</sequence>
<evidence type="ECO:0000256" key="1">
    <source>
        <dbReference type="SAM" id="SignalP"/>
    </source>
</evidence>
<dbReference type="PRINTS" id="PR00313">
    <property type="entry name" value="CABNDNGRPT"/>
</dbReference>
<protein>
    <submittedName>
        <fullName evidence="2">Calcium-binding protein</fullName>
    </submittedName>
</protein>
<dbReference type="RefSeq" id="WP_343916032.1">
    <property type="nucleotide sequence ID" value="NZ_BAAAJT010000002.1"/>
</dbReference>
<dbReference type="EMBL" id="JBHUGD010000003">
    <property type="protein sequence ID" value="MFD1946123.1"/>
    <property type="molecule type" value="Genomic_DNA"/>
</dbReference>
<dbReference type="Pfam" id="PF00353">
    <property type="entry name" value="HemolysinCabind"/>
    <property type="match status" value="2"/>
</dbReference>
<dbReference type="InterPro" id="IPR001343">
    <property type="entry name" value="Hemolysn_Ca-bd"/>
</dbReference>
<dbReference type="SUPFAM" id="SSF51120">
    <property type="entry name" value="beta-Roll"/>
    <property type="match status" value="1"/>
</dbReference>
<dbReference type="InterPro" id="IPR018511">
    <property type="entry name" value="Hemolysin-typ_Ca-bd_CS"/>
</dbReference>
<evidence type="ECO:0000313" key="2">
    <source>
        <dbReference type="EMBL" id="MFD1946123.1"/>
    </source>
</evidence>
<name>A0ABW4TIC0_9ACTN</name>
<keyword evidence="1" id="KW-0732">Signal</keyword>
<reference evidence="3" key="1">
    <citation type="journal article" date="2019" name="Int. J. Syst. Evol. Microbiol.">
        <title>The Global Catalogue of Microorganisms (GCM) 10K type strain sequencing project: providing services to taxonomists for standard genome sequencing and annotation.</title>
        <authorList>
            <consortium name="The Broad Institute Genomics Platform"/>
            <consortium name="The Broad Institute Genome Sequencing Center for Infectious Disease"/>
            <person name="Wu L."/>
            <person name="Ma J."/>
        </authorList>
    </citation>
    <scope>NUCLEOTIDE SEQUENCE [LARGE SCALE GENOMIC DNA]</scope>
    <source>
        <strain evidence="3">CGMCC 1.12477</strain>
    </source>
</reference>
<proteinExistence type="predicted"/>
<organism evidence="2 3">
    <name type="scientific">Nocardioides aestuarii</name>
    <dbReference type="NCBI Taxonomy" id="252231"/>
    <lineage>
        <taxon>Bacteria</taxon>
        <taxon>Bacillati</taxon>
        <taxon>Actinomycetota</taxon>
        <taxon>Actinomycetes</taxon>
        <taxon>Propionibacteriales</taxon>
        <taxon>Nocardioidaceae</taxon>
        <taxon>Nocardioides</taxon>
    </lineage>
</organism>
<dbReference type="PROSITE" id="PS00330">
    <property type="entry name" value="HEMOLYSIN_CALCIUM"/>
    <property type="match status" value="3"/>
</dbReference>
<feature type="chain" id="PRO_5045851423" evidence="1">
    <location>
        <begin position="36"/>
        <end position="237"/>
    </location>
</feature>
<keyword evidence="3" id="KW-1185">Reference proteome</keyword>
<evidence type="ECO:0000313" key="3">
    <source>
        <dbReference type="Proteomes" id="UP001597351"/>
    </source>
</evidence>
<comment type="caution">
    <text evidence="2">The sequence shown here is derived from an EMBL/GenBank/DDBJ whole genome shotgun (WGS) entry which is preliminary data.</text>
</comment>
<gene>
    <name evidence="2" type="ORF">ACFSDE_04925</name>
</gene>